<organism evidence="4 5">
    <name type="scientific">Elliptochloris bilobata</name>
    <dbReference type="NCBI Taxonomy" id="381761"/>
    <lineage>
        <taxon>Eukaryota</taxon>
        <taxon>Viridiplantae</taxon>
        <taxon>Chlorophyta</taxon>
        <taxon>core chlorophytes</taxon>
        <taxon>Trebouxiophyceae</taxon>
        <taxon>Trebouxiophyceae incertae sedis</taxon>
        <taxon>Elliptochloris clade</taxon>
        <taxon>Elliptochloris</taxon>
    </lineage>
</organism>
<dbReference type="Proteomes" id="UP001445335">
    <property type="component" value="Unassembled WGS sequence"/>
</dbReference>
<sequence>MCIITTVVKPKLCYVGVRAAALASEGISSGRGSGWALLTAEALPPPPITKSDAAFAAEGLEFVVGHDAVSLAELNDLFERVGFPKRDPGRLAIALANTHCTMWIRCTRGSRWARMGQLLGFARATSDKALTATIWDVAINPAWQKSGLGRGVVERLTAALVGDGITTITLFAEPGVVGLYEKLGFVREPSGVQGMAFQRTSAAGGALMLAR</sequence>
<dbReference type="CDD" id="cd04301">
    <property type="entry name" value="NAT_SF"/>
    <property type="match status" value="1"/>
</dbReference>
<dbReference type="PANTHER" id="PTHR43626:SF4">
    <property type="entry name" value="GCN5-RELATED N-ACETYLTRANSFERASE 2, CHLOROPLASTIC"/>
    <property type="match status" value="1"/>
</dbReference>
<accession>A0AAW1SDN0</accession>
<keyword evidence="2" id="KW-0012">Acyltransferase</keyword>
<evidence type="ECO:0000313" key="5">
    <source>
        <dbReference type="Proteomes" id="UP001445335"/>
    </source>
</evidence>
<proteinExistence type="predicted"/>
<evidence type="ECO:0000313" key="4">
    <source>
        <dbReference type="EMBL" id="KAK9843782.1"/>
    </source>
</evidence>
<comment type="caution">
    <text evidence="4">The sequence shown here is derived from an EMBL/GenBank/DDBJ whole genome shotgun (WGS) entry which is preliminary data.</text>
</comment>
<reference evidence="4 5" key="1">
    <citation type="journal article" date="2024" name="Nat. Commun.">
        <title>Phylogenomics reveals the evolutionary origins of lichenization in chlorophyte algae.</title>
        <authorList>
            <person name="Puginier C."/>
            <person name="Libourel C."/>
            <person name="Otte J."/>
            <person name="Skaloud P."/>
            <person name="Haon M."/>
            <person name="Grisel S."/>
            <person name="Petersen M."/>
            <person name="Berrin J.G."/>
            <person name="Delaux P.M."/>
            <person name="Dal Grande F."/>
            <person name="Keller J."/>
        </authorList>
    </citation>
    <scope>NUCLEOTIDE SEQUENCE [LARGE SCALE GENOMIC DNA]</scope>
    <source>
        <strain evidence="4 5">SAG 245.80</strain>
    </source>
</reference>
<evidence type="ECO:0000259" key="3">
    <source>
        <dbReference type="PROSITE" id="PS51186"/>
    </source>
</evidence>
<dbReference type="AlphaFoldDB" id="A0AAW1SDN0"/>
<dbReference type="InterPro" id="IPR016181">
    <property type="entry name" value="Acyl_CoA_acyltransferase"/>
</dbReference>
<feature type="domain" description="N-acetyltransferase" evidence="3">
    <location>
        <begin position="116"/>
        <end position="211"/>
    </location>
</feature>
<evidence type="ECO:0000256" key="1">
    <source>
        <dbReference type="ARBA" id="ARBA00022679"/>
    </source>
</evidence>
<dbReference type="Pfam" id="PF00583">
    <property type="entry name" value="Acetyltransf_1"/>
    <property type="match status" value="1"/>
</dbReference>
<dbReference type="GO" id="GO:0005737">
    <property type="term" value="C:cytoplasm"/>
    <property type="evidence" value="ECO:0007669"/>
    <property type="project" value="TreeGrafter"/>
</dbReference>
<dbReference type="PROSITE" id="PS51186">
    <property type="entry name" value="GNAT"/>
    <property type="match status" value="1"/>
</dbReference>
<dbReference type="EMBL" id="JALJOU010000005">
    <property type="protein sequence ID" value="KAK9843782.1"/>
    <property type="molecule type" value="Genomic_DNA"/>
</dbReference>
<name>A0AAW1SDN0_9CHLO</name>
<keyword evidence="1" id="KW-0808">Transferase</keyword>
<protein>
    <recommendedName>
        <fullName evidence="3">N-acetyltransferase domain-containing protein</fullName>
    </recommendedName>
</protein>
<dbReference type="Gene3D" id="3.40.630.30">
    <property type="match status" value="1"/>
</dbReference>
<dbReference type="SUPFAM" id="SSF55729">
    <property type="entry name" value="Acyl-CoA N-acyltransferases (Nat)"/>
    <property type="match status" value="1"/>
</dbReference>
<dbReference type="InterPro" id="IPR045039">
    <property type="entry name" value="NSI-like"/>
</dbReference>
<dbReference type="InterPro" id="IPR000182">
    <property type="entry name" value="GNAT_dom"/>
</dbReference>
<keyword evidence="5" id="KW-1185">Reference proteome</keyword>
<gene>
    <name evidence="4" type="ORF">WJX81_006171</name>
</gene>
<dbReference type="GO" id="GO:0008080">
    <property type="term" value="F:N-acetyltransferase activity"/>
    <property type="evidence" value="ECO:0007669"/>
    <property type="project" value="InterPro"/>
</dbReference>
<evidence type="ECO:0000256" key="2">
    <source>
        <dbReference type="ARBA" id="ARBA00023315"/>
    </source>
</evidence>
<dbReference type="PANTHER" id="PTHR43626">
    <property type="entry name" value="ACYL-COA N-ACYLTRANSFERASE"/>
    <property type="match status" value="1"/>
</dbReference>